<dbReference type="GO" id="GO:1990904">
    <property type="term" value="C:ribonucleoprotein complex"/>
    <property type="evidence" value="ECO:0007669"/>
    <property type="project" value="TreeGrafter"/>
</dbReference>
<feature type="compositionally biased region" description="Polar residues" evidence="2">
    <location>
        <begin position="453"/>
        <end position="472"/>
    </location>
</feature>
<dbReference type="InterPro" id="IPR039539">
    <property type="entry name" value="Ras_GTPase_bind_prot"/>
</dbReference>
<feature type="compositionally biased region" description="Polar residues" evidence="2">
    <location>
        <begin position="151"/>
        <end position="172"/>
    </location>
</feature>
<dbReference type="Gene3D" id="3.10.450.50">
    <property type="match status" value="1"/>
</dbReference>
<feature type="region of interest" description="Disordered" evidence="2">
    <location>
        <begin position="437"/>
        <end position="491"/>
    </location>
</feature>
<feature type="region of interest" description="Disordered" evidence="2">
    <location>
        <begin position="386"/>
        <end position="416"/>
    </location>
</feature>
<dbReference type="CDD" id="cd00780">
    <property type="entry name" value="NTF2"/>
    <property type="match status" value="1"/>
</dbReference>
<comment type="caution">
    <text evidence="4">The sequence shown here is derived from an EMBL/GenBank/DDBJ whole genome shotgun (WGS) entry which is preliminary data.</text>
</comment>
<dbReference type="PANTHER" id="PTHR10693:SF20">
    <property type="entry name" value="AT27578P"/>
    <property type="match status" value="1"/>
</dbReference>
<dbReference type="GO" id="GO:0005829">
    <property type="term" value="C:cytosol"/>
    <property type="evidence" value="ECO:0007669"/>
    <property type="project" value="TreeGrafter"/>
</dbReference>
<gene>
    <name evidence="4" type="ORF">Cgig2_012049</name>
</gene>
<dbReference type="InterPro" id="IPR002075">
    <property type="entry name" value="NTF2_dom"/>
</dbReference>
<evidence type="ECO:0000256" key="1">
    <source>
        <dbReference type="ARBA" id="ARBA00022884"/>
    </source>
</evidence>
<protein>
    <recommendedName>
        <fullName evidence="3">NTF2 domain-containing protein</fullName>
    </recommendedName>
</protein>
<feature type="compositionally biased region" description="Gly residues" evidence="2">
    <location>
        <begin position="403"/>
        <end position="416"/>
    </location>
</feature>
<evidence type="ECO:0000259" key="3">
    <source>
        <dbReference type="PROSITE" id="PS50177"/>
    </source>
</evidence>
<dbReference type="InterPro" id="IPR035979">
    <property type="entry name" value="RBD_domain_sf"/>
</dbReference>
<dbReference type="Pfam" id="PF02136">
    <property type="entry name" value="NTF2"/>
    <property type="match status" value="1"/>
</dbReference>
<dbReference type="FunFam" id="3.10.450.50:FF:000003">
    <property type="entry name" value="Nuclear transport factor 2 family protein"/>
    <property type="match status" value="1"/>
</dbReference>
<dbReference type="SUPFAM" id="SSF54928">
    <property type="entry name" value="RNA-binding domain, RBD"/>
    <property type="match status" value="1"/>
</dbReference>
<dbReference type="AlphaFoldDB" id="A0A9Q1QN47"/>
<dbReference type="Proteomes" id="UP001153076">
    <property type="component" value="Unassembled WGS sequence"/>
</dbReference>
<keyword evidence="5" id="KW-1185">Reference proteome</keyword>
<dbReference type="SUPFAM" id="SSF54427">
    <property type="entry name" value="NTF2-like"/>
    <property type="match status" value="1"/>
</dbReference>
<reference evidence="4" key="1">
    <citation type="submission" date="2022-04" db="EMBL/GenBank/DDBJ databases">
        <title>Carnegiea gigantea Genome sequencing and assembly v2.</title>
        <authorList>
            <person name="Copetti D."/>
            <person name="Sanderson M.J."/>
            <person name="Burquez A."/>
            <person name="Wojciechowski M.F."/>
        </authorList>
    </citation>
    <scope>NUCLEOTIDE SEQUENCE</scope>
    <source>
        <strain evidence="4">SGP5-SGP5p</strain>
        <tissue evidence="4">Aerial part</tissue>
    </source>
</reference>
<feature type="region of interest" description="Disordered" evidence="2">
    <location>
        <begin position="263"/>
        <end position="291"/>
    </location>
</feature>
<proteinExistence type="predicted"/>
<feature type="region of interest" description="Disordered" evidence="2">
    <location>
        <begin position="150"/>
        <end position="180"/>
    </location>
</feature>
<sequence length="491" mass="52728">MAAPGVQEQAAYAPPAEIVGNAFATQYYQILEQSPALVYRFYQNTSKLGRPDGTGAMGSTTTMDAINEKIQSYGSLKAEVKYVDAQESYNGGVIVLVIGSMINVDGSRRGFTQTFFLAPQDKGYYVLNDIFRYLEGDFYNSVKQDNDIAPATQSQAETSSVEENHVSEQSSGEVYDPPIPLNVEIPVEEEVDEQEEFEEEPVAEVVDEAPNESDVLAESNVKVEDVPKKSYASIVMKDTPATAGPPGLPESVLKTQEQQVLTVPAPSSVPVPPPSAAESVDEESNQEREGDGHSIYLKNLPVNISPALVEENFKRFGIIKRGDAVRSAIEVMLLYVSDTGDSVSFVAAAQVLSNFQPVFSVLGEGVGSSAIASPIVIGGREVVVEEKRSTNSRGSNRGRFPPGRGGGYRGEGGRGRGNYGGLRGYGRADCNRNDFGHSNRNDFGHRGGGRGFQNRSSEGYQRSDQAGNTTGRVNRGVGPGIGSARTQRVSA</sequence>
<evidence type="ECO:0000313" key="4">
    <source>
        <dbReference type="EMBL" id="KAJ8447914.1"/>
    </source>
</evidence>
<dbReference type="EMBL" id="JAKOGI010000034">
    <property type="protein sequence ID" value="KAJ8447914.1"/>
    <property type="molecule type" value="Genomic_DNA"/>
</dbReference>
<dbReference type="InterPro" id="IPR018222">
    <property type="entry name" value="Nuclear_transport_factor_2_euk"/>
</dbReference>
<evidence type="ECO:0000313" key="5">
    <source>
        <dbReference type="Proteomes" id="UP001153076"/>
    </source>
</evidence>
<dbReference type="OrthoDB" id="339151at2759"/>
<organism evidence="4 5">
    <name type="scientific">Carnegiea gigantea</name>
    <dbReference type="NCBI Taxonomy" id="171969"/>
    <lineage>
        <taxon>Eukaryota</taxon>
        <taxon>Viridiplantae</taxon>
        <taxon>Streptophyta</taxon>
        <taxon>Embryophyta</taxon>
        <taxon>Tracheophyta</taxon>
        <taxon>Spermatophyta</taxon>
        <taxon>Magnoliopsida</taxon>
        <taxon>eudicotyledons</taxon>
        <taxon>Gunneridae</taxon>
        <taxon>Pentapetalae</taxon>
        <taxon>Caryophyllales</taxon>
        <taxon>Cactineae</taxon>
        <taxon>Cactaceae</taxon>
        <taxon>Cactoideae</taxon>
        <taxon>Echinocereeae</taxon>
        <taxon>Carnegiea</taxon>
    </lineage>
</organism>
<dbReference type="GO" id="GO:0003729">
    <property type="term" value="F:mRNA binding"/>
    <property type="evidence" value="ECO:0007669"/>
    <property type="project" value="TreeGrafter"/>
</dbReference>
<dbReference type="PROSITE" id="PS50177">
    <property type="entry name" value="NTF2_DOMAIN"/>
    <property type="match status" value="1"/>
</dbReference>
<evidence type="ECO:0000256" key="2">
    <source>
        <dbReference type="SAM" id="MobiDB-lite"/>
    </source>
</evidence>
<feature type="compositionally biased region" description="Low complexity" evidence="2">
    <location>
        <begin position="391"/>
        <end position="402"/>
    </location>
</feature>
<dbReference type="InterPro" id="IPR032710">
    <property type="entry name" value="NTF2-like_dom_sf"/>
</dbReference>
<name>A0A9Q1QN47_9CARY</name>
<keyword evidence="1" id="KW-0694">RNA-binding</keyword>
<dbReference type="PANTHER" id="PTHR10693">
    <property type="entry name" value="RAS GTPASE-ACTIVATING PROTEIN-BINDING PROTEIN"/>
    <property type="match status" value="1"/>
</dbReference>
<feature type="domain" description="NTF2" evidence="3">
    <location>
        <begin position="19"/>
        <end position="133"/>
    </location>
</feature>
<accession>A0A9Q1QN47</accession>